<dbReference type="RefSeq" id="WP_256971515.1">
    <property type="nucleotide sequence ID" value="NZ_FUKO01000012.1"/>
</dbReference>
<comment type="similarity">
    <text evidence="7 10">Belongs to the fluoride channel Fluc/FEX (TC 1.A.43) family.</text>
</comment>
<feature type="transmembrane region" description="Helical" evidence="10">
    <location>
        <begin position="6"/>
        <end position="26"/>
    </location>
</feature>
<dbReference type="InterPro" id="IPR003691">
    <property type="entry name" value="FluC"/>
</dbReference>
<protein>
    <recommendedName>
        <fullName evidence="10">Fluoride-specific ion channel FluC</fullName>
    </recommendedName>
</protein>
<gene>
    <name evidence="10" type="primary">fluC</name>
    <name evidence="10" type="synonym">crcB</name>
    <name evidence="11" type="ORF">FM104_04175</name>
</gene>
<evidence type="ECO:0000256" key="3">
    <source>
        <dbReference type="ARBA" id="ARBA00022692"/>
    </source>
</evidence>
<feature type="transmembrane region" description="Helical" evidence="10">
    <location>
        <begin position="38"/>
        <end position="61"/>
    </location>
</feature>
<comment type="subcellular location">
    <subcellularLocation>
        <location evidence="1 10">Cell membrane</location>
        <topology evidence="1 10">Multi-pass membrane protein</topology>
    </subcellularLocation>
</comment>
<dbReference type="Proteomes" id="UP000196320">
    <property type="component" value="Unassembled WGS sequence"/>
</dbReference>
<keyword evidence="10" id="KW-0479">Metal-binding</keyword>
<dbReference type="GO" id="GO:0005886">
    <property type="term" value="C:plasma membrane"/>
    <property type="evidence" value="ECO:0007669"/>
    <property type="project" value="UniProtKB-SubCell"/>
</dbReference>
<evidence type="ECO:0000256" key="4">
    <source>
        <dbReference type="ARBA" id="ARBA00022989"/>
    </source>
</evidence>
<evidence type="ECO:0000256" key="2">
    <source>
        <dbReference type="ARBA" id="ARBA00022475"/>
    </source>
</evidence>
<keyword evidence="2 10" id="KW-1003">Cell membrane</keyword>
<comment type="function">
    <text evidence="9 10">Fluoride-specific ion channel. Important for reducing fluoride concentration in the cell, thus reducing its toxicity.</text>
</comment>
<keyword evidence="5 10" id="KW-0472">Membrane</keyword>
<dbReference type="EMBL" id="FUKO01000012">
    <property type="protein sequence ID" value="SJN23758.1"/>
    <property type="molecule type" value="Genomic_DNA"/>
</dbReference>
<keyword evidence="10" id="KW-0813">Transport</keyword>
<proteinExistence type="inferred from homology"/>
<feature type="transmembrane region" description="Helical" evidence="10">
    <location>
        <begin position="97"/>
        <end position="120"/>
    </location>
</feature>
<evidence type="ECO:0000256" key="8">
    <source>
        <dbReference type="ARBA" id="ARBA00035585"/>
    </source>
</evidence>
<evidence type="ECO:0000256" key="9">
    <source>
        <dbReference type="ARBA" id="ARBA00049940"/>
    </source>
</evidence>
<evidence type="ECO:0000256" key="5">
    <source>
        <dbReference type="ARBA" id="ARBA00023136"/>
    </source>
</evidence>
<keyword evidence="4 10" id="KW-1133">Transmembrane helix</keyword>
<keyword evidence="3 10" id="KW-0812">Transmembrane</keyword>
<dbReference type="Pfam" id="PF02537">
    <property type="entry name" value="CRCB"/>
    <property type="match status" value="1"/>
</dbReference>
<sequence length="124" mass="13063">MILGTLLVALAGGVGAALRLAVNGFVHRRIRTNYPVAMFVINVIGAFLLGLITGLTAGHILPEQLGLYAGVGMVGGFTAFSTTSFQTLRLLQERRIWLAIANSFGMLAVAVIVAGLGLWLGRLI</sequence>
<dbReference type="GO" id="GO:0140114">
    <property type="term" value="P:cellular detoxification of fluoride"/>
    <property type="evidence" value="ECO:0007669"/>
    <property type="project" value="UniProtKB-UniRule"/>
</dbReference>
<evidence type="ECO:0000256" key="10">
    <source>
        <dbReference type="HAMAP-Rule" id="MF_00454"/>
    </source>
</evidence>
<evidence type="ECO:0000256" key="7">
    <source>
        <dbReference type="ARBA" id="ARBA00035120"/>
    </source>
</evidence>
<reference evidence="11 12" key="1">
    <citation type="submission" date="2017-02" db="EMBL/GenBank/DDBJ databases">
        <authorList>
            <person name="Peterson S.W."/>
        </authorList>
    </citation>
    <scope>NUCLEOTIDE SEQUENCE [LARGE SCALE GENOMIC DNA]</scope>
    <source>
        <strain evidence="11 12">B Mb 05.01</strain>
    </source>
</reference>
<feature type="binding site" evidence="10">
    <location>
        <position position="75"/>
    </location>
    <ligand>
        <name>Na(+)</name>
        <dbReference type="ChEBI" id="CHEBI:29101"/>
        <note>structural</note>
    </ligand>
</feature>
<dbReference type="GO" id="GO:0062054">
    <property type="term" value="F:fluoride channel activity"/>
    <property type="evidence" value="ECO:0007669"/>
    <property type="project" value="UniProtKB-UniRule"/>
</dbReference>
<keyword evidence="12" id="KW-1185">Reference proteome</keyword>
<evidence type="ECO:0000256" key="6">
    <source>
        <dbReference type="ARBA" id="ARBA00023303"/>
    </source>
</evidence>
<dbReference type="GO" id="GO:0046872">
    <property type="term" value="F:metal ion binding"/>
    <property type="evidence" value="ECO:0007669"/>
    <property type="project" value="UniProtKB-KW"/>
</dbReference>
<feature type="binding site" evidence="10">
    <location>
        <position position="78"/>
    </location>
    <ligand>
        <name>Na(+)</name>
        <dbReference type="ChEBI" id="CHEBI:29101"/>
        <note>structural</note>
    </ligand>
</feature>
<keyword evidence="10" id="KW-0915">Sodium</keyword>
<organism evidence="11 12">
    <name type="scientific">Microbacterium esteraromaticum</name>
    <dbReference type="NCBI Taxonomy" id="57043"/>
    <lineage>
        <taxon>Bacteria</taxon>
        <taxon>Bacillati</taxon>
        <taxon>Actinomycetota</taxon>
        <taxon>Actinomycetes</taxon>
        <taxon>Micrococcales</taxon>
        <taxon>Microbacteriaceae</taxon>
        <taxon>Microbacterium</taxon>
    </lineage>
</organism>
<evidence type="ECO:0000313" key="12">
    <source>
        <dbReference type="Proteomes" id="UP000196320"/>
    </source>
</evidence>
<accession>A0A1R4IVL7</accession>
<keyword evidence="6 10" id="KW-0407">Ion channel</keyword>
<feature type="transmembrane region" description="Helical" evidence="10">
    <location>
        <begin position="67"/>
        <end position="85"/>
    </location>
</feature>
<comment type="activity regulation">
    <text evidence="10">Na(+) is not transported, but it plays an essential structural role and its presence is essential for fluoride channel function.</text>
</comment>
<evidence type="ECO:0000313" key="11">
    <source>
        <dbReference type="EMBL" id="SJN23758.1"/>
    </source>
</evidence>
<name>A0A1R4IVL7_9MICO</name>
<dbReference type="AlphaFoldDB" id="A0A1R4IVL7"/>
<dbReference type="HAMAP" id="MF_00454">
    <property type="entry name" value="FluC"/>
    <property type="match status" value="1"/>
</dbReference>
<evidence type="ECO:0000256" key="1">
    <source>
        <dbReference type="ARBA" id="ARBA00004651"/>
    </source>
</evidence>
<comment type="catalytic activity">
    <reaction evidence="8">
        <text>fluoride(in) = fluoride(out)</text>
        <dbReference type="Rhea" id="RHEA:76159"/>
        <dbReference type="ChEBI" id="CHEBI:17051"/>
    </reaction>
    <physiologicalReaction direction="left-to-right" evidence="8">
        <dbReference type="Rhea" id="RHEA:76160"/>
    </physiologicalReaction>
</comment>
<keyword evidence="10" id="KW-0406">Ion transport</keyword>